<evidence type="ECO:0000259" key="11">
    <source>
        <dbReference type="PROSITE" id="PS52015"/>
    </source>
</evidence>
<protein>
    <recommendedName>
        <fullName evidence="11">TonB C-terminal domain-containing protein</fullName>
    </recommendedName>
</protein>
<dbReference type="InterPro" id="IPR037682">
    <property type="entry name" value="TonB_C"/>
</dbReference>
<dbReference type="EMBL" id="FR695864">
    <property type="protein sequence ID" value="CBX26833.1"/>
    <property type="molecule type" value="Genomic_DNA"/>
</dbReference>
<evidence type="ECO:0000256" key="2">
    <source>
        <dbReference type="ARBA" id="ARBA00006555"/>
    </source>
</evidence>
<keyword evidence="5" id="KW-0997">Cell inner membrane</keyword>
<dbReference type="InterPro" id="IPR006260">
    <property type="entry name" value="TonB/TolA_C"/>
</dbReference>
<evidence type="ECO:0000256" key="7">
    <source>
        <dbReference type="ARBA" id="ARBA00022927"/>
    </source>
</evidence>
<comment type="similarity">
    <text evidence="2">Belongs to the TonB family.</text>
</comment>
<proteinExistence type="inferred from homology"/>
<comment type="subcellular location">
    <subcellularLocation>
        <location evidence="1">Cell inner membrane</location>
        <topology evidence="1">Single-pass membrane protein</topology>
        <orientation evidence="1">Periplasmic side</orientation>
    </subcellularLocation>
</comment>
<dbReference type="GO" id="GO:0015891">
    <property type="term" value="P:siderophore transport"/>
    <property type="evidence" value="ECO:0007669"/>
    <property type="project" value="InterPro"/>
</dbReference>
<keyword evidence="7" id="KW-0653">Protein transport</keyword>
<evidence type="ECO:0000256" key="4">
    <source>
        <dbReference type="ARBA" id="ARBA00022475"/>
    </source>
</evidence>
<evidence type="ECO:0000256" key="5">
    <source>
        <dbReference type="ARBA" id="ARBA00022519"/>
    </source>
</evidence>
<dbReference type="GO" id="GO:0005886">
    <property type="term" value="C:plasma membrane"/>
    <property type="evidence" value="ECO:0007669"/>
    <property type="project" value="UniProtKB-SubCell"/>
</dbReference>
<keyword evidence="3" id="KW-0813">Transport</keyword>
<evidence type="ECO:0000256" key="9">
    <source>
        <dbReference type="ARBA" id="ARBA00023136"/>
    </source>
</evidence>
<evidence type="ECO:0000256" key="6">
    <source>
        <dbReference type="ARBA" id="ARBA00022692"/>
    </source>
</evidence>
<name>E1Y8D9_9BACT</name>
<dbReference type="GO" id="GO:0031992">
    <property type="term" value="F:energy transducer activity"/>
    <property type="evidence" value="ECO:0007669"/>
    <property type="project" value="InterPro"/>
</dbReference>
<keyword evidence="4" id="KW-1003">Cell membrane</keyword>
<evidence type="ECO:0000256" key="1">
    <source>
        <dbReference type="ARBA" id="ARBA00004383"/>
    </source>
</evidence>
<dbReference type="InterPro" id="IPR003538">
    <property type="entry name" value="TonB"/>
</dbReference>
<dbReference type="PROSITE" id="PS52015">
    <property type="entry name" value="TONB_CTD"/>
    <property type="match status" value="1"/>
</dbReference>
<organism evidence="12">
    <name type="scientific">uncultured Desulfobacterium sp</name>
    <dbReference type="NCBI Taxonomy" id="201089"/>
    <lineage>
        <taxon>Bacteria</taxon>
        <taxon>Pseudomonadati</taxon>
        <taxon>Thermodesulfobacteriota</taxon>
        <taxon>Desulfobacteria</taxon>
        <taxon>Desulfobacterales</taxon>
        <taxon>Desulfobacteriaceae</taxon>
        <taxon>Desulfobacterium</taxon>
        <taxon>environmental samples</taxon>
    </lineage>
</organism>
<gene>
    <name evidence="12" type="ORF">N47_A08620</name>
</gene>
<dbReference type="NCBIfam" id="TIGR01352">
    <property type="entry name" value="tonB_Cterm"/>
    <property type="match status" value="1"/>
</dbReference>
<dbReference type="Gene3D" id="3.30.1150.10">
    <property type="match status" value="1"/>
</dbReference>
<sequence length="217" mass="23351">MEVVYPEIRKEEIQKPIEKPVVKKLSHAPVKKAPLLAPVSKPECPKDEKPAPLPKVNPLHIAESAGGNEPEPILVPASQGKSLISGAPAAAVDQSMGSDVAAGTGSWSGKALSPGGWNDSTASTAVTREAFPLYKVNPPPAYPQDARKRGFEGIVILSIFVDESGRVKNLSVFTSSGYRTLDDSALKAVKNWLFEPGMKSNKKASMWIRVPIRFELK</sequence>
<dbReference type="PANTHER" id="PTHR33446:SF2">
    <property type="entry name" value="PROTEIN TONB"/>
    <property type="match status" value="1"/>
</dbReference>
<dbReference type="PRINTS" id="PR01374">
    <property type="entry name" value="TONBPROTEIN"/>
</dbReference>
<evidence type="ECO:0000313" key="12">
    <source>
        <dbReference type="EMBL" id="CBX26833.1"/>
    </source>
</evidence>
<dbReference type="Pfam" id="PF03544">
    <property type="entry name" value="TonB_C"/>
    <property type="match status" value="1"/>
</dbReference>
<keyword evidence="6" id="KW-0812">Transmembrane</keyword>
<dbReference type="GO" id="GO:0015031">
    <property type="term" value="P:protein transport"/>
    <property type="evidence" value="ECO:0007669"/>
    <property type="project" value="UniProtKB-KW"/>
</dbReference>
<keyword evidence="9" id="KW-0472">Membrane</keyword>
<dbReference type="GO" id="GO:0030288">
    <property type="term" value="C:outer membrane-bounded periplasmic space"/>
    <property type="evidence" value="ECO:0007669"/>
    <property type="project" value="InterPro"/>
</dbReference>
<dbReference type="AlphaFoldDB" id="E1Y8D9"/>
<dbReference type="InterPro" id="IPR051045">
    <property type="entry name" value="TonB-dependent_transducer"/>
</dbReference>
<evidence type="ECO:0000256" key="10">
    <source>
        <dbReference type="SAM" id="MobiDB-lite"/>
    </source>
</evidence>
<feature type="region of interest" description="Disordered" evidence="10">
    <location>
        <begin position="99"/>
        <end position="119"/>
    </location>
</feature>
<accession>E1Y8D9</accession>
<evidence type="ECO:0000256" key="3">
    <source>
        <dbReference type="ARBA" id="ARBA00022448"/>
    </source>
</evidence>
<keyword evidence="8" id="KW-1133">Transmembrane helix</keyword>
<evidence type="ECO:0000256" key="8">
    <source>
        <dbReference type="ARBA" id="ARBA00022989"/>
    </source>
</evidence>
<feature type="domain" description="TonB C-terminal" evidence="11">
    <location>
        <begin position="127"/>
        <end position="217"/>
    </location>
</feature>
<dbReference type="GO" id="GO:0055085">
    <property type="term" value="P:transmembrane transport"/>
    <property type="evidence" value="ECO:0007669"/>
    <property type="project" value="InterPro"/>
</dbReference>
<reference evidence="12" key="1">
    <citation type="journal article" date="2011" name="Environ. Microbiol.">
        <title>Genomic insights into the metabolic potential of the polycyclic aromatic hydrocarbon degrading sulfate-reducing Deltaproteobacterium N47.</title>
        <authorList>
            <person name="Bergmann F."/>
            <person name="Selesi D."/>
            <person name="Weinmaier T."/>
            <person name="Tischler P."/>
            <person name="Rattei T."/>
            <person name="Meckenstock R.U."/>
        </authorList>
    </citation>
    <scope>NUCLEOTIDE SEQUENCE</scope>
</reference>
<dbReference type="PANTHER" id="PTHR33446">
    <property type="entry name" value="PROTEIN TONB-RELATED"/>
    <property type="match status" value="1"/>
</dbReference>
<dbReference type="SUPFAM" id="SSF74653">
    <property type="entry name" value="TolA/TonB C-terminal domain"/>
    <property type="match status" value="1"/>
</dbReference>